<evidence type="ECO:0000259" key="3">
    <source>
        <dbReference type="PROSITE" id="PS50977"/>
    </source>
</evidence>
<dbReference type="PANTHER" id="PTHR43479:SF11">
    <property type="entry name" value="ACREF_ENVCD OPERON REPRESSOR-RELATED"/>
    <property type="match status" value="1"/>
</dbReference>
<dbReference type="PROSITE" id="PS50977">
    <property type="entry name" value="HTH_TETR_2"/>
    <property type="match status" value="1"/>
</dbReference>
<comment type="caution">
    <text evidence="4">The sequence shown here is derived from an EMBL/GenBank/DDBJ whole genome shotgun (WGS) entry which is preliminary data.</text>
</comment>
<dbReference type="GO" id="GO:0003677">
    <property type="term" value="F:DNA binding"/>
    <property type="evidence" value="ECO:0007669"/>
    <property type="project" value="UniProtKB-UniRule"/>
</dbReference>
<dbReference type="InterPro" id="IPR001647">
    <property type="entry name" value="HTH_TetR"/>
</dbReference>
<dbReference type="Proteomes" id="UP000449710">
    <property type="component" value="Unassembled WGS sequence"/>
</dbReference>
<dbReference type="Gene3D" id="1.10.357.10">
    <property type="entry name" value="Tetracycline Repressor, domain 2"/>
    <property type="match status" value="1"/>
</dbReference>
<dbReference type="InterPro" id="IPR009057">
    <property type="entry name" value="Homeodomain-like_sf"/>
</dbReference>
<dbReference type="InterPro" id="IPR050624">
    <property type="entry name" value="HTH-type_Tx_Regulator"/>
</dbReference>
<name>A0AA43XIX2_9CLOT</name>
<dbReference type="EMBL" id="SUMG01000002">
    <property type="protein sequence ID" value="NBG87427.1"/>
    <property type="molecule type" value="Genomic_DNA"/>
</dbReference>
<keyword evidence="1 2" id="KW-0238">DNA-binding</keyword>
<keyword evidence="5" id="KW-1185">Reference proteome</keyword>
<evidence type="ECO:0000313" key="5">
    <source>
        <dbReference type="Proteomes" id="UP000449710"/>
    </source>
</evidence>
<dbReference type="RefSeq" id="WP_160718818.1">
    <property type="nucleotide sequence ID" value="NZ_SUMG01000002.1"/>
</dbReference>
<dbReference type="Pfam" id="PF00440">
    <property type="entry name" value="TetR_N"/>
    <property type="match status" value="1"/>
</dbReference>
<feature type="domain" description="HTH tetR-type" evidence="3">
    <location>
        <begin position="15"/>
        <end position="75"/>
    </location>
</feature>
<reference evidence="4 5" key="1">
    <citation type="submission" date="2019-04" db="EMBL/GenBank/DDBJ databases">
        <title>Isachenkonia alkalipeptolytica gen. nov. sp. nov. a new anaerobic, alkiliphilic organothrophic bacterium capable to reduce synthesized ferrihydrite isolated from a soda lake.</title>
        <authorList>
            <person name="Toshchakov S.V."/>
            <person name="Zavarzina D.G."/>
            <person name="Zhilina T.N."/>
            <person name="Kostrikina N.A."/>
            <person name="Kublanov I.V."/>
        </authorList>
    </citation>
    <scope>NUCLEOTIDE SEQUENCE [LARGE SCALE GENOMIC DNA]</scope>
    <source>
        <strain evidence="4 5">Z-1701</strain>
    </source>
</reference>
<feature type="DNA-binding region" description="H-T-H motif" evidence="2">
    <location>
        <begin position="38"/>
        <end position="57"/>
    </location>
</feature>
<dbReference type="AlphaFoldDB" id="A0AA43XIX2"/>
<dbReference type="SUPFAM" id="SSF46689">
    <property type="entry name" value="Homeodomain-like"/>
    <property type="match status" value="1"/>
</dbReference>
<organism evidence="4 5">
    <name type="scientific">Isachenkonia alkalipeptolytica</name>
    <dbReference type="NCBI Taxonomy" id="2565777"/>
    <lineage>
        <taxon>Bacteria</taxon>
        <taxon>Bacillati</taxon>
        <taxon>Bacillota</taxon>
        <taxon>Clostridia</taxon>
        <taxon>Eubacteriales</taxon>
        <taxon>Clostridiaceae</taxon>
        <taxon>Isachenkonia</taxon>
    </lineage>
</organism>
<evidence type="ECO:0000256" key="1">
    <source>
        <dbReference type="ARBA" id="ARBA00023125"/>
    </source>
</evidence>
<protein>
    <submittedName>
        <fullName evidence="4">TetR/AcrR family transcriptional regulator</fullName>
    </submittedName>
</protein>
<evidence type="ECO:0000313" key="4">
    <source>
        <dbReference type="EMBL" id="NBG87427.1"/>
    </source>
</evidence>
<proteinExistence type="predicted"/>
<accession>A0AA43XIX2</accession>
<evidence type="ECO:0000256" key="2">
    <source>
        <dbReference type="PROSITE-ProRule" id="PRU00335"/>
    </source>
</evidence>
<dbReference type="PANTHER" id="PTHR43479">
    <property type="entry name" value="ACREF/ENVCD OPERON REPRESSOR-RELATED"/>
    <property type="match status" value="1"/>
</dbReference>
<sequence>MKNNKLLTQREYKFAKTRDKTLQVFLQYIQEEREEDLTVDVICEEVEISRGTFFNYFPSKEHLFTYYGYDFCGKLWLQLEEKKQRGVSVKERIEHIFRFTAEEDEKYANSFTKFVQHILRRGEKMIEELPYTRADLLLVFPEDYERILQDPQLHHQVSEKGRLASQDFIHIPTVGEMLHLLIVEGVQEKAFTKEIPMDKMLIHLLNLYFAPAITPKFLGDKQNLKSFYGYLLPDLLEEMAVPRHKRE</sequence>
<gene>
    <name evidence="4" type="ORF">ISALK_02820</name>
</gene>